<dbReference type="InterPro" id="IPR050358">
    <property type="entry name" value="RSE1/DDB1/CFT1"/>
</dbReference>
<dbReference type="PANTHER" id="PTHR10644">
    <property type="entry name" value="DNA REPAIR/RNA PROCESSING CPSF FAMILY"/>
    <property type="match status" value="1"/>
</dbReference>
<dbReference type="WBParaSite" id="GPUH_0000441001-mRNA-1">
    <property type="protein sequence ID" value="GPUH_0000441001-mRNA-1"/>
    <property type="gene ID" value="GPUH_0000441001"/>
</dbReference>
<dbReference type="InterPro" id="IPR015943">
    <property type="entry name" value="WD40/YVTN_repeat-like_dom_sf"/>
</dbReference>
<feature type="domain" description="RSE1/DDB1/CPSF1 C-terminal" evidence="1">
    <location>
        <begin position="3"/>
        <end position="120"/>
    </location>
</feature>
<organism evidence="2">
    <name type="scientific">Gongylonema pulchrum</name>
    <dbReference type="NCBI Taxonomy" id="637853"/>
    <lineage>
        <taxon>Eukaryota</taxon>
        <taxon>Metazoa</taxon>
        <taxon>Ecdysozoa</taxon>
        <taxon>Nematoda</taxon>
        <taxon>Chromadorea</taxon>
        <taxon>Rhabditida</taxon>
        <taxon>Spirurina</taxon>
        <taxon>Spiruromorpha</taxon>
        <taxon>Spiruroidea</taxon>
        <taxon>Gongylonematidae</taxon>
        <taxon>Gongylonema</taxon>
    </lineage>
</organism>
<dbReference type="GO" id="GO:0003676">
    <property type="term" value="F:nucleic acid binding"/>
    <property type="evidence" value="ECO:0007669"/>
    <property type="project" value="InterPro"/>
</dbReference>
<protein>
    <submittedName>
        <fullName evidence="2">CPSF_A domain-containing protein</fullName>
    </submittedName>
</protein>
<evidence type="ECO:0000313" key="2">
    <source>
        <dbReference type="WBParaSite" id="GPUH_0000441001-mRNA-1"/>
    </source>
</evidence>
<dbReference type="GO" id="GO:0005634">
    <property type="term" value="C:nucleus"/>
    <property type="evidence" value="ECO:0007669"/>
    <property type="project" value="InterPro"/>
</dbReference>
<proteinExistence type="predicted"/>
<dbReference type="InterPro" id="IPR004871">
    <property type="entry name" value="RSE1/DDB1/CPSF1_C"/>
</dbReference>
<accession>A0A183D6R2</accession>
<dbReference type="Pfam" id="PF03178">
    <property type="entry name" value="CPSF_A"/>
    <property type="match status" value="1"/>
</dbReference>
<dbReference type="Gene3D" id="2.130.10.10">
    <property type="entry name" value="YVTN repeat-like/Quinoprotein amine dehydrogenase"/>
    <property type="match status" value="1"/>
</dbReference>
<sequence>LLFQLYSPEDWRPVQNVEITFEEFEVVTSSDEVVLRSEGTVSGVQNYLAVGTACNYGEEVLVRGRIIISEIIEVVPEPGQPTSKHRIKTLYDKEQKGPITSLCSCNGYLLTGMGQKVCTFSFYYNEFY</sequence>
<name>A0A183D6R2_9BILA</name>
<evidence type="ECO:0000259" key="1">
    <source>
        <dbReference type="Pfam" id="PF03178"/>
    </source>
</evidence>
<reference evidence="2" key="1">
    <citation type="submission" date="2016-06" db="UniProtKB">
        <authorList>
            <consortium name="WormBaseParasite"/>
        </authorList>
    </citation>
    <scope>IDENTIFICATION</scope>
</reference>
<dbReference type="AlphaFoldDB" id="A0A183D6R2"/>